<evidence type="ECO:0000256" key="3">
    <source>
        <dbReference type="ARBA" id="ARBA00022692"/>
    </source>
</evidence>
<dbReference type="OrthoDB" id="9793824at2"/>
<dbReference type="PANTHER" id="PTHR36115:SF9">
    <property type="entry name" value="LMO1584 PROTEIN"/>
    <property type="match status" value="1"/>
</dbReference>
<feature type="transmembrane region" description="Helical" evidence="6">
    <location>
        <begin position="87"/>
        <end position="109"/>
    </location>
</feature>
<accession>M8DUF9</accession>
<dbReference type="Proteomes" id="UP000012081">
    <property type="component" value="Unassembled WGS sequence"/>
</dbReference>
<feature type="transmembrane region" description="Helical" evidence="6">
    <location>
        <begin position="143"/>
        <end position="160"/>
    </location>
</feature>
<reference evidence="8 9" key="1">
    <citation type="submission" date="2013-03" db="EMBL/GenBank/DDBJ databases">
        <title>Assembly of a new bacterial strain Brevibacillus borstelensis AK1.</title>
        <authorList>
            <person name="Rajan I."/>
            <person name="PoliReddy D."/>
            <person name="Sugumar T."/>
            <person name="Rathinam K."/>
            <person name="Alqarawi S."/>
            <person name="Khalil A.B."/>
            <person name="Sivakumar N."/>
        </authorList>
    </citation>
    <scope>NUCLEOTIDE SEQUENCE [LARGE SCALE GENOMIC DNA]</scope>
    <source>
        <strain evidence="8 9">AK1</strain>
    </source>
</reference>
<dbReference type="EMBL" id="APBN01000014">
    <property type="protein sequence ID" value="EMT50591.1"/>
    <property type="molecule type" value="Genomic_DNA"/>
</dbReference>
<dbReference type="RefSeq" id="WP_003391365.1">
    <property type="nucleotide sequence ID" value="NZ_APBN01000014.1"/>
</dbReference>
<keyword evidence="3 6" id="KW-0812">Transmembrane</keyword>
<dbReference type="PATRIC" id="fig|1300222.3.peg.4628"/>
<keyword evidence="4 6" id="KW-1133">Transmembrane helix</keyword>
<evidence type="ECO:0000313" key="9">
    <source>
        <dbReference type="Proteomes" id="UP000012081"/>
    </source>
</evidence>
<comment type="caution">
    <text evidence="8">The sequence shown here is derived from an EMBL/GenBank/DDBJ whole genome shotgun (WGS) entry which is preliminary data.</text>
</comment>
<dbReference type="GeneID" id="89498171"/>
<dbReference type="InterPro" id="IPR010432">
    <property type="entry name" value="RDD"/>
</dbReference>
<organism evidence="8 9">
    <name type="scientific">Brevibacillus borstelensis AK1</name>
    <dbReference type="NCBI Taxonomy" id="1300222"/>
    <lineage>
        <taxon>Bacteria</taxon>
        <taxon>Bacillati</taxon>
        <taxon>Bacillota</taxon>
        <taxon>Bacilli</taxon>
        <taxon>Bacillales</taxon>
        <taxon>Paenibacillaceae</taxon>
        <taxon>Brevibacillus</taxon>
    </lineage>
</organism>
<evidence type="ECO:0000256" key="6">
    <source>
        <dbReference type="SAM" id="Phobius"/>
    </source>
</evidence>
<comment type="subcellular location">
    <subcellularLocation>
        <location evidence="1">Cell membrane</location>
        <topology evidence="1">Multi-pass membrane protein</topology>
    </subcellularLocation>
</comment>
<dbReference type="GO" id="GO:0005886">
    <property type="term" value="C:plasma membrane"/>
    <property type="evidence" value="ECO:0007669"/>
    <property type="project" value="UniProtKB-SubCell"/>
</dbReference>
<evidence type="ECO:0000259" key="7">
    <source>
        <dbReference type="Pfam" id="PF06271"/>
    </source>
</evidence>
<protein>
    <recommendedName>
        <fullName evidence="7">RDD domain-containing protein</fullName>
    </recommendedName>
</protein>
<feature type="domain" description="RDD" evidence="7">
    <location>
        <begin position="50"/>
        <end position="174"/>
    </location>
</feature>
<dbReference type="PANTHER" id="PTHR36115">
    <property type="entry name" value="PROLINE-RICH ANTIGEN HOMOLOG-RELATED"/>
    <property type="match status" value="1"/>
</dbReference>
<dbReference type="Pfam" id="PF06271">
    <property type="entry name" value="RDD"/>
    <property type="match status" value="1"/>
</dbReference>
<evidence type="ECO:0000256" key="2">
    <source>
        <dbReference type="ARBA" id="ARBA00022475"/>
    </source>
</evidence>
<keyword evidence="5 6" id="KW-0472">Membrane</keyword>
<keyword evidence="9" id="KW-1185">Reference proteome</keyword>
<dbReference type="STRING" id="1300222.I532_22025"/>
<dbReference type="AlphaFoldDB" id="M8DUF9"/>
<feature type="transmembrane region" description="Helical" evidence="6">
    <location>
        <begin position="52"/>
        <end position="75"/>
    </location>
</feature>
<evidence type="ECO:0000256" key="4">
    <source>
        <dbReference type="ARBA" id="ARBA00022989"/>
    </source>
</evidence>
<dbReference type="InterPro" id="IPR051791">
    <property type="entry name" value="Pra-immunoreactive"/>
</dbReference>
<sequence>MRDQSSSEADFPESLLSADAAARTALVQGFAGAEPSGSEDASQEASYAFAGFWIRVGAALLDGLFLTGISFLIFNPLRRAFTAGPDVFSYIDLLEIVFDFAYAILLTWWTGQTLGKLITGIRVVNARQHRSQLTLGQVLLREVVGKFLSALPLGLGYLWAGWNRKKQGWHDLIARTYVIRDSKRT</sequence>
<name>M8DUF9_9BACL</name>
<evidence type="ECO:0000256" key="1">
    <source>
        <dbReference type="ARBA" id="ARBA00004651"/>
    </source>
</evidence>
<evidence type="ECO:0000256" key="5">
    <source>
        <dbReference type="ARBA" id="ARBA00023136"/>
    </source>
</evidence>
<gene>
    <name evidence="8" type="ORF">I532_22025</name>
</gene>
<proteinExistence type="predicted"/>
<keyword evidence="2" id="KW-1003">Cell membrane</keyword>
<evidence type="ECO:0000313" key="8">
    <source>
        <dbReference type="EMBL" id="EMT50591.1"/>
    </source>
</evidence>